<name>A0A5C6ZEY3_9FLAO</name>
<keyword evidence="2" id="KW-1185">Reference proteome</keyword>
<dbReference type="Proteomes" id="UP000321578">
    <property type="component" value="Unassembled WGS sequence"/>
</dbReference>
<proteinExistence type="predicted"/>
<protein>
    <submittedName>
        <fullName evidence="1">Uncharacterized protein</fullName>
    </submittedName>
</protein>
<dbReference type="EMBL" id="VORO01000013">
    <property type="protein sequence ID" value="TXD88553.1"/>
    <property type="molecule type" value="Genomic_DNA"/>
</dbReference>
<comment type="caution">
    <text evidence="1">The sequence shown here is derived from an EMBL/GenBank/DDBJ whole genome shotgun (WGS) entry which is preliminary data.</text>
</comment>
<gene>
    <name evidence="1" type="ORF">ESY86_12500</name>
</gene>
<organism evidence="1 2">
    <name type="scientific">Subsaximicrobium wynnwilliamsii</name>
    <dbReference type="NCBI Taxonomy" id="291179"/>
    <lineage>
        <taxon>Bacteria</taxon>
        <taxon>Pseudomonadati</taxon>
        <taxon>Bacteroidota</taxon>
        <taxon>Flavobacteriia</taxon>
        <taxon>Flavobacteriales</taxon>
        <taxon>Flavobacteriaceae</taxon>
        <taxon>Subsaximicrobium</taxon>
    </lineage>
</organism>
<dbReference type="OrthoDB" id="1262821at2"/>
<sequence>MKKRFLFISCEQAYLICDKAQYGEANLWERFELMLRLSWCKFARAYTKDNCALTAAIHSSKDKLLTEIEREEFRKNLERLIHKQPQH</sequence>
<dbReference type="RefSeq" id="WP_147086922.1">
    <property type="nucleotide sequence ID" value="NZ_VORM01000013.1"/>
</dbReference>
<reference evidence="1 2" key="1">
    <citation type="submission" date="2019-08" db="EMBL/GenBank/DDBJ databases">
        <title>Genomes of Subsaximicrobium wynnwilliamsii strains.</title>
        <authorList>
            <person name="Bowman J.P."/>
        </authorList>
    </citation>
    <scope>NUCLEOTIDE SEQUENCE [LARGE SCALE GENOMIC DNA]</scope>
    <source>
        <strain evidence="1 2">2-80-2</strain>
    </source>
</reference>
<evidence type="ECO:0000313" key="2">
    <source>
        <dbReference type="Proteomes" id="UP000321578"/>
    </source>
</evidence>
<evidence type="ECO:0000313" key="1">
    <source>
        <dbReference type="EMBL" id="TXD88553.1"/>
    </source>
</evidence>
<accession>A0A5C6ZEY3</accession>
<dbReference type="AlphaFoldDB" id="A0A5C6ZEY3"/>